<name>A0ACB8CSD2_DERSI</name>
<comment type="caution">
    <text evidence="1">The sequence shown here is derived from an EMBL/GenBank/DDBJ whole genome shotgun (WGS) entry which is preliminary data.</text>
</comment>
<proteinExistence type="predicted"/>
<keyword evidence="2" id="KW-1185">Reference proteome</keyword>
<accession>A0ACB8CSD2</accession>
<dbReference type="EMBL" id="CM023474">
    <property type="protein sequence ID" value="KAH7950046.1"/>
    <property type="molecule type" value="Genomic_DNA"/>
</dbReference>
<dbReference type="Proteomes" id="UP000821865">
    <property type="component" value="Chromosome 5"/>
</dbReference>
<sequence length="710" mass="78043">METHTPGPQPAARKLIPAPPSPVSLDGIHWSSMSCSEPEPDTCRMSHSPPLSDFSHGNDAGYVQLPSPDCNMGRPLVYLGSFLGLLCAVGGVATATFVLAGGPHDDEEDLPSAYEMRRYADELMRHSNEFAKFRTTPTPTPPQPASEARPARKQAATRGRFPPIWRDRPVTTVLTSDTTGHRTTPLPRTPFSTSRGAEASGSNTKAVGSERPLTTGSDTKASAATAETQSGGKVKSIESGGVSTDVNPDVTTSNRPRGLLAALPLPTKVYGPALIWTVLLDNPPFLCKLYIMRCDLCENLSAIPRPRSLLCLVEGSGVRQGPPLHECSHLILGDQVFDFLQKVIRPARRGSGDREPLPMTTAAMAEQVRALRSESAPGIRLLAGLRSLEVENAYVRLWSNRSGLAASANLAYEWVRRAGLDGIALTNLVVGRHTVDVYVNFLKRLRALFREDYLIVFGFFHRESHEHDHTYTEDAIRTIVRLCSFTVFEAHDARPRPCRSFVMNALDGYRNAISNATIVSSLAVIRRLGVPRDQTCVSMSLAVMRFLLYDRPRRLGQVCHNYFPEAYSMHCREWTEIRYERGAVANTALAHRRAMAVAEIMDSFDNETTLAHKVAALVRNSGIPCVAVYNVELDDATGICESVTPYSRLTAVATALRGTTLTKRTTAKPKSTLRKAIEAVNGTEPSETTVGRHRHKVRRRVLVAVKKRRH</sequence>
<gene>
    <name evidence="1" type="ORF">HPB49_018997</name>
</gene>
<reference evidence="1" key="1">
    <citation type="submission" date="2020-05" db="EMBL/GenBank/DDBJ databases">
        <title>Large-scale comparative analyses of tick genomes elucidate their genetic diversity and vector capacities.</title>
        <authorList>
            <person name="Jia N."/>
            <person name="Wang J."/>
            <person name="Shi W."/>
            <person name="Du L."/>
            <person name="Sun Y."/>
            <person name="Zhan W."/>
            <person name="Jiang J."/>
            <person name="Wang Q."/>
            <person name="Zhang B."/>
            <person name="Ji P."/>
            <person name="Sakyi L.B."/>
            <person name="Cui X."/>
            <person name="Yuan T."/>
            <person name="Jiang B."/>
            <person name="Yang W."/>
            <person name="Lam T.T.-Y."/>
            <person name="Chang Q."/>
            <person name="Ding S."/>
            <person name="Wang X."/>
            <person name="Zhu J."/>
            <person name="Ruan X."/>
            <person name="Zhao L."/>
            <person name="Wei J."/>
            <person name="Que T."/>
            <person name="Du C."/>
            <person name="Cheng J."/>
            <person name="Dai P."/>
            <person name="Han X."/>
            <person name="Huang E."/>
            <person name="Gao Y."/>
            <person name="Liu J."/>
            <person name="Shao H."/>
            <person name="Ye R."/>
            <person name="Li L."/>
            <person name="Wei W."/>
            <person name="Wang X."/>
            <person name="Wang C."/>
            <person name="Yang T."/>
            <person name="Huo Q."/>
            <person name="Li W."/>
            <person name="Guo W."/>
            <person name="Chen H."/>
            <person name="Zhou L."/>
            <person name="Ni X."/>
            <person name="Tian J."/>
            <person name="Zhou Y."/>
            <person name="Sheng Y."/>
            <person name="Liu T."/>
            <person name="Pan Y."/>
            <person name="Xia L."/>
            <person name="Li J."/>
            <person name="Zhao F."/>
            <person name="Cao W."/>
        </authorList>
    </citation>
    <scope>NUCLEOTIDE SEQUENCE</scope>
    <source>
        <strain evidence="1">Dsil-2018</strain>
    </source>
</reference>
<evidence type="ECO:0000313" key="1">
    <source>
        <dbReference type="EMBL" id="KAH7950046.1"/>
    </source>
</evidence>
<protein>
    <submittedName>
        <fullName evidence="1">Uncharacterized protein</fullName>
    </submittedName>
</protein>
<organism evidence="1 2">
    <name type="scientific">Dermacentor silvarum</name>
    <name type="common">Tick</name>
    <dbReference type="NCBI Taxonomy" id="543639"/>
    <lineage>
        <taxon>Eukaryota</taxon>
        <taxon>Metazoa</taxon>
        <taxon>Ecdysozoa</taxon>
        <taxon>Arthropoda</taxon>
        <taxon>Chelicerata</taxon>
        <taxon>Arachnida</taxon>
        <taxon>Acari</taxon>
        <taxon>Parasitiformes</taxon>
        <taxon>Ixodida</taxon>
        <taxon>Ixodoidea</taxon>
        <taxon>Ixodidae</taxon>
        <taxon>Rhipicephalinae</taxon>
        <taxon>Dermacentor</taxon>
    </lineage>
</organism>
<evidence type="ECO:0000313" key="2">
    <source>
        <dbReference type="Proteomes" id="UP000821865"/>
    </source>
</evidence>